<dbReference type="AlphaFoldDB" id="A0A1H5XXF8"/>
<reference evidence="1 2" key="1">
    <citation type="submission" date="2016-10" db="EMBL/GenBank/DDBJ databases">
        <authorList>
            <person name="de Groot N.N."/>
        </authorList>
    </citation>
    <scope>NUCLEOTIDE SEQUENCE [LARGE SCALE GENOMIC DNA]</scope>
    <source>
        <strain evidence="1 2">DSM 22012</strain>
    </source>
</reference>
<gene>
    <name evidence="1" type="ORF">SAMN05444390_1011537</name>
</gene>
<name>A0A1H5XXF8_9GAMM</name>
<evidence type="ECO:0000313" key="2">
    <source>
        <dbReference type="Proteomes" id="UP000236745"/>
    </source>
</evidence>
<evidence type="ECO:0000313" key="1">
    <source>
        <dbReference type="EMBL" id="SEG16348.1"/>
    </source>
</evidence>
<proteinExistence type="predicted"/>
<organism evidence="1 2">
    <name type="scientific">Marinobacterium lutimaris</name>
    <dbReference type="NCBI Taxonomy" id="568106"/>
    <lineage>
        <taxon>Bacteria</taxon>
        <taxon>Pseudomonadati</taxon>
        <taxon>Pseudomonadota</taxon>
        <taxon>Gammaproteobacteria</taxon>
        <taxon>Oceanospirillales</taxon>
        <taxon>Oceanospirillaceae</taxon>
        <taxon>Marinobacterium</taxon>
    </lineage>
</organism>
<dbReference type="OrthoDB" id="7031842at2"/>
<dbReference type="RefSeq" id="WP_104002430.1">
    <property type="nucleotide sequence ID" value="NZ_FNVQ01000001.1"/>
</dbReference>
<dbReference type="EMBL" id="FNVQ01000001">
    <property type="protein sequence ID" value="SEG16348.1"/>
    <property type="molecule type" value="Genomic_DNA"/>
</dbReference>
<protein>
    <submittedName>
        <fullName evidence="1">Uncharacterized protein</fullName>
    </submittedName>
</protein>
<dbReference type="Proteomes" id="UP000236745">
    <property type="component" value="Unassembled WGS sequence"/>
</dbReference>
<sequence length="229" mass="26502">MSEFKREDRYLVLKRSDIAKYLGEDDLLELEAMAEEIANRRMDDGRSREMYCVVVEHDWPNYVHVWQTVQQVAEGTFKDPSAEIKRLRKGYELAIDERAGKLREIGKNRDQLKDRLTELYLLLDEHFVEWEKDSGKWDESDWHNRVSIALAEGGANLTAHNQRIVELAITPEAVKETMQIVWDEHTTDTQCFPPDFHLGDDGLLYFKAGGFAENFAAQLLGRALATIEN</sequence>
<keyword evidence="2" id="KW-1185">Reference proteome</keyword>
<accession>A0A1H5XXF8</accession>